<organism evidence="2 3">
    <name type="scientific">Papiliotrema laurentii</name>
    <name type="common">Cryptococcus laurentii</name>
    <dbReference type="NCBI Taxonomy" id="5418"/>
    <lineage>
        <taxon>Eukaryota</taxon>
        <taxon>Fungi</taxon>
        <taxon>Dikarya</taxon>
        <taxon>Basidiomycota</taxon>
        <taxon>Agaricomycotina</taxon>
        <taxon>Tremellomycetes</taxon>
        <taxon>Tremellales</taxon>
        <taxon>Rhynchogastremaceae</taxon>
        <taxon>Papiliotrema</taxon>
    </lineage>
</organism>
<feature type="compositionally biased region" description="Basic and acidic residues" evidence="1">
    <location>
        <begin position="347"/>
        <end position="359"/>
    </location>
</feature>
<name>A0AAD9CUJ3_PAPLA</name>
<evidence type="ECO:0000313" key="3">
    <source>
        <dbReference type="Proteomes" id="UP001182556"/>
    </source>
</evidence>
<feature type="region of interest" description="Disordered" evidence="1">
    <location>
        <begin position="330"/>
        <end position="359"/>
    </location>
</feature>
<keyword evidence="3" id="KW-1185">Reference proteome</keyword>
<protein>
    <submittedName>
        <fullName evidence="2">Uncharacterized protein</fullName>
    </submittedName>
</protein>
<gene>
    <name evidence="2" type="ORF">DB88DRAFT_513828</name>
</gene>
<sequence length="699" mass="77715">MSYPSQTPTLLVSPSSRPPPSAITAQPPALPPRPVDPAARVEWVRRIERFCLRACGSFYDLYEPERDRNEEGVRCVWFPLATRPRDDDEVRRRSEAAKSLHLTLVSLSEHIARQLAKSDSWEELDEEVETAIAHLEAELAIVDAWMEQIEDRYAPSYPVPSAWATRPPPVEPLRARWSEDVKICREMVVGIVQEARLQAEDEVIAMDGLTPSQMGLHAFIQYSSPTGTFLQLDMDEEVVDERVGLANVLAAAQDVLDGRDRGSVGVLKALRFKHSTGTSRITGNWLFGAARRISNTLVDRFNASPLSTLPSPPPIAYLFDPAALPGKFYPRDPESNGEAFRTSQSHLRAEERSRSVKEKPSAKYRPVTIDLAWVDPVAEELTEELRRWESGEGRARVDGVVRMLDRLTRPNGVSESSFGFDLLVDNWIVVRRLERLLDACHPNAAGTPGHPASYLGPVRTLLALSLLSTRPDLIAIFYASMIFNMRDSLLVKGDPATFLLTNRVSLEMSDLCLAMFVASTSMHVHPRGGRDLGREAMIADCYGTCDAAKCQVEVGELDLKSAEEKRRFGPSSRARQSRLGTLVWRSCVLDDPPRSAKYPCPDSLLCHGDDPSVRVVATLVRRCVHYGCRAGMGRTGSGVFHIQRQSAKADNEELDHRSTALTRLASWRSMERIDESALAFPLTPGPLRPVPSAPDVVRT</sequence>
<dbReference type="Proteomes" id="UP001182556">
    <property type="component" value="Unassembled WGS sequence"/>
</dbReference>
<feature type="region of interest" description="Disordered" evidence="1">
    <location>
        <begin position="1"/>
        <end position="35"/>
    </location>
</feature>
<dbReference type="AlphaFoldDB" id="A0AAD9CUJ3"/>
<accession>A0AAD9CUJ3</accession>
<dbReference type="EMBL" id="JAODAN010000012">
    <property type="protein sequence ID" value="KAK1921099.1"/>
    <property type="molecule type" value="Genomic_DNA"/>
</dbReference>
<evidence type="ECO:0000256" key="1">
    <source>
        <dbReference type="SAM" id="MobiDB-lite"/>
    </source>
</evidence>
<comment type="caution">
    <text evidence="2">The sequence shown here is derived from an EMBL/GenBank/DDBJ whole genome shotgun (WGS) entry which is preliminary data.</text>
</comment>
<evidence type="ECO:0000313" key="2">
    <source>
        <dbReference type="EMBL" id="KAK1921099.1"/>
    </source>
</evidence>
<proteinExistence type="predicted"/>
<reference evidence="2" key="1">
    <citation type="submission" date="2023-02" db="EMBL/GenBank/DDBJ databases">
        <title>Identification and recombinant expression of a fungal hydrolase from Papiliotrema laurentii that hydrolyzes apple cutin and clears colloidal polyester polyurethane.</title>
        <authorList>
            <consortium name="DOE Joint Genome Institute"/>
            <person name="Roman V.A."/>
            <person name="Bojanowski C."/>
            <person name="Crable B.R."/>
            <person name="Wagner D.N."/>
            <person name="Hung C.S."/>
            <person name="Nadeau L.J."/>
            <person name="Schratz L."/>
            <person name="Haridas S."/>
            <person name="Pangilinan J."/>
            <person name="Lipzen A."/>
            <person name="Na H."/>
            <person name="Yan M."/>
            <person name="Ng V."/>
            <person name="Grigoriev I.V."/>
            <person name="Spatafora J.W."/>
            <person name="Barlow D."/>
            <person name="Biffinger J."/>
            <person name="Kelley-Loughnane N."/>
            <person name="Varaljay V.A."/>
            <person name="Crookes-Goodson W.J."/>
        </authorList>
    </citation>
    <scope>NUCLEOTIDE SEQUENCE</scope>
    <source>
        <strain evidence="2">5307AH</strain>
    </source>
</reference>
<feature type="compositionally biased region" description="Polar residues" evidence="1">
    <location>
        <begin position="1"/>
        <end position="12"/>
    </location>
</feature>